<dbReference type="EMBL" id="JARJCW010000066">
    <property type="protein sequence ID" value="KAJ7199871.1"/>
    <property type="molecule type" value="Genomic_DNA"/>
</dbReference>
<name>A0AAD6V4Y3_9AGAR</name>
<proteinExistence type="predicted"/>
<accession>A0AAD6V4Y3</accession>
<comment type="caution">
    <text evidence="1">The sequence shown here is derived from an EMBL/GenBank/DDBJ whole genome shotgun (WGS) entry which is preliminary data.</text>
</comment>
<dbReference type="Proteomes" id="UP001219525">
    <property type="component" value="Unassembled WGS sequence"/>
</dbReference>
<organism evidence="1 2">
    <name type="scientific">Mycena pura</name>
    <dbReference type="NCBI Taxonomy" id="153505"/>
    <lineage>
        <taxon>Eukaryota</taxon>
        <taxon>Fungi</taxon>
        <taxon>Dikarya</taxon>
        <taxon>Basidiomycota</taxon>
        <taxon>Agaricomycotina</taxon>
        <taxon>Agaricomycetes</taxon>
        <taxon>Agaricomycetidae</taxon>
        <taxon>Agaricales</taxon>
        <taxon>Marasmiineae</taxon>
        <taxon>Mycenaceae</taxon>
        <taxon>Mycena</taxon>
    </lineage>
</organism>
<protein>
    <submittedName>
        <fullName evidence="1">Uncharacterized protein</fullName>
    </submittedName>
</protein>
<evidence type="ECO:0000313" key="2">
    <source>
        <dbReference type="Proteomes" id="UP001219525"/>
    </source>
</evidence>
<reference evidence="1" key="1">
    <citation type="submission" date="2023-03" db="EMBL/GenBank/DDBJ databases">
        <title>Massive genome expansion in bonnet fungi (Mycena s.s.) driven by repeated elements and novel gene families across ecological guilds.</title>
        <authorList>
            <consortium name="Lawrence Berkeley National Laboratory"/>
            <person name="Harder C.B."/>
            <person name="Miyauchi S."/>
            <person name="Viragh M."/>
            <person name="Kuo A."/>
            <person name="Thoen E."/>
            <person name="Andreopoulos B."/>
            <person name="Lu D."/>
            <person name="Skrede I."/>
            <person name="Drula E."/>
            <person name="Henrissat B."/>
            <person name="Morin E."/>
            <person name="Kohler A."/>
            <person name="Barry K."/>
            <person name="LaButti K."/>
            <person name="Morin E."/>
            <person name="Salamov A."/>
            <person name="Lipzen A."/>
            <person name="Mereny Z."/>
            <person name="Hegedus B."/>
            <person name="Baldrian P."/>
            <person name="Stursova M."/>
            <person name="Weitz H."/>
            <person name="Taylor A."/>
            <person name="Grigoriev I.V."/>
            <person name="Nagy L.G."/>
            <person name="Martin F."/>
            <person name="Kauserud H."/>
        </authorList>
    </citation>
    <scope>NUCLEOTIDE SEQUENCE</scope>
    <source>
        <strain evidence="1">9144</strain>
    </source>
</reference>
<evidence type="ECO:0000313" key="1">
    <source>
        <dbReference type="EMBL" id="KAJ7199871.1"/>
    </source>
</evidence>
<dbReference type="AlphaFoldDB" id="A0AAD6V4Y3"/>
<sequence>MSSENWGDVWEARTNWIPQDLVLVKYKQDTIRAQAYPNIFNYPRTPTKYIFKHFFLHTAIRLVYFRGSQWDPVIAVRARKLLLNMVKKYADTEQTQAPADSVNTAVKAAQGPSLFAMAVVLQDSPTDLQVTKEWLKAGLAEGVNYTDFIKIKGAQNIFVFTSHNMI</sequence>
<keyword evidence="2" id="KW-1185">Reference proteome</keyword>
<gene>
    <name evidence="1" type="ORF">GGX14DRAFT_401153</name>
</gene>